<dbReference type="PANTHER" id="PTHR38462">
    <property type="entry name" value="EXONUCLEASE-LIKE PROTEIN"/>
    <property type="match status" value="1"/>
</dbReference>
<dbReference type="Pfam" id="PF13482">
    <property type="entry name" value="RNase_H_2"/>
    <property type="match status" value="1"/>
</dbReference>
<dbReference type="AlphaFoldDB" id="X1R226"/>
<organism evidence="2">
    <name type="scientific">marine sediment metagenome</name>
    <dbReference type="NCBI Taxonomy" id="412755"/>
    <lineage>
        <taxon>unclassified sequences</taxon>
        <taxon>metagenomes</taxon>
        <taxon>ecological metagenomes</taxon>
    </lineage>
</organism>
<evidence type="ECO:0000259" key="1">
    <source>
        <dbReference type="Pfam" id="PF13482"/>
    </source>
</evidence>
<reference evidence="2" key="1">
    <citation type="journal article" date="2014" name="Front. Microbiol.">
        <title>High frequency of phylogenetically diverse reductive dehalogenase-homologous genes in deep subseafloor sedimentary metagenomes.</title>
        <authorList>
            <person name="Kawai M."/>
            <person name="Futagami T."/>
            <person name="Toyoda A."/>
            <person name="Takaki Y."/>
            <person name="Nishi S."/>
            <person name="Hori S."/>
            <person name="Arai W."/>
            <person name="Tsubouchi T."/>
            <person name="Morono Y."/>
            <person name="Uchiyama I."/>
            <person name="Ito T."/>
            <person name="Fujiyama A."/>
            <person name="Inagaki F."/>
            <person name="Takami H."/>
        </authorList>
    </citation>
    <scope>NUCLEOTIDE SEQUENCE</scope>
    <source>
        <strain evidence="2">Expedition CK06-06</strain>
    </source>
</reference>
<proteinExistence type="predicted"/>
<comment type="caution">
    <text evidence="2">The sequence shown here is derived from an EMBL/GenBank/DDBJ whole genome shotgun (WGS) entry which is preliminary data.</text>
</comment>
<gene>
    <name evidence="2" type="ORF">S12H4_24064</name>
</gene>
<dbReference type="EMBL" id="BARW01012948">
    <property type="protein sequence ID" value="GAI74593.1"/>
    <property type="molecule type" value="Genomic_DNA"/>
</dbReference>
<dbReference type="InterPro" id="IPR012337">
    <property type="entry name" value="RNaseH-like_sf"/>
</dbReference>
<feature type="non-terminal residue" evidence="2">
    <location>
        <position position="1"/>
    </location>
</feature>
<dbReference type="SUPFAM" id="SSF53098">
    <property type="entry name" value="Ribonuclease H-like"/>
    <property type="match status" value="1"/>
</dbReference>
<name>X1R226_9ZZZZ</name>
<dbReference type="InterPro" id="IPR036397">
    <property type="entry name" value="RNaseH_sf"/>
</dbReference>
<protein>
    <recommendedName>
        <fullName evidence="1">YprB ribonuclease H-like domain-containing protein</fullName>
    </recommendedName>
</protein>
<dbReference type="InterPro" id="IPR038720">
    <property type="entry name" value="YprB_RNase_H-like_dom"/>
</dbReference>
<sequence length="175" mass="20365">RDDKFWVAQYFLGELGEEEQMIQELSRFLADMNFKSVVTYNGKAFDMPLLETRFILYRTPLILSELPHLDFLFPARNLWKHKYESCRLFYLAREVLMTGRDEDIPSAEIPWRYFQYLKTGNFELIEPILYHNAEDILSLLGVVIMGASIFASDLEDGEVDAMDFFGAGKVLEKVG</sequence>
<feature type="domain" description="YprB ribonuclease H-like" evidence="1">
    <location>
        <begin position="7"/>
        <end position="141"/>
    </location>
</feature>
<evidence type="ECO:0000313" key="2">
    <source>
        <dbReference type="EMBL" id="GAI74593.1"/>
    </source>
</evidence>
<dbReference type="GO" id="GO:0003676">
    <property type="term" value="F:nucleic acid binding"/>
    <property type="evidence" value="ECO:0007669"/>
    <property type="project" value="InterPro"/>
</dbReference>
<dbReference type="PANTHER" id="PTHR38462:SF1">
    <property type="entry name" value="YPRB RIBONUCLEASE H-LIKE DOMAIN-CONTAINING PROTEIN"/>
    <property type="match status" value="1"/>
</dbReference>
<feature type="non-terminal residue" evidence="2">
    <location>
        <position position="175"/>
    </location>
</feature>
<accession>X1R226</accession>
<dbReference type="Gene3D" id="3.30.420.10">
    <property type="entry name" value="Ribonuclease H-like superfamily/Ribonuclease H"/>
    <property type="match status" value="1"/>
</dbReference>